<name>A0A2V3DV44_9MICC</name>
<dbReference type="AlphaFoldDB" id="A0A2V3DV44"/>
<organism evidence="1 2">
    <name type="scientific">Arthrobacter psychrochitiniphilus</name>
    <dbReference type="NCBI Taxonomy" id="291045"/>
    <lineage>
        <taxon>Bacteria</taxon>
        <taxon>Bacillati</taxon>
        <taxon>Actinomycetota</taxon>
        <taxon>Actinomycetes</taxon>
        <taxon>Micrococcales</taxon>
        <taxon>Micrococcaceae</taxon>
        <taxon>Arthrobacter</taxon>
    </lineage>
</organism>
<evidence type="ECO:0000313" key="1">
    <source>
        <dbReference type="EMBL" id="PXA69228.1"/>
    </source>
</evidence>
<sequence>MTATSAGLAFAFSTVVTNTVGPGAKLVFTTSPGNGARNAAFPVQPVVTVLDAGGNTVTTSAATITLTLTTPGNATLACSPTTSKAAASGVASFAGCQVNVNKTGTYSLTATSAGLTKALSSTFVMSNPPPRMIFSTQPSASVSADTAFPIQPVITILNANGATATGQRPTITLGLNDPNGATLTCTSNSHNATGGIAAFSDCSIDKPGTYTLTAKSSNAKMVPINSATITVTGPAAKLAFSTMPTSGTAGTVFTTQPSVSIHDAAGNATPSTAPVSLTLTTPAGATLSCTANPKAALAGTASFSGCSINTPGTYTITATSPALENAVSANLTITAGPAAKLVFTSVPTDGKGGAAFATQPAVAIQDAAGNTITTSTASVSLTLTTPAGAVLLCDKITQPAVAGISRFTGCRIDIPGTFTLTATSGSFASAVSGIIKITP</sequence>
<accession>A0A2V3DV44</accession>
<evidence type="ECO:0000313" key="2">
    <source>
        <dbReference type="Proteomes" id="UP000246303"/>
    </source>
</evidence>
<comment type="caution">
    <text evidence="1">The sequence shown here is derived from an EMBL/GenBank/DDBJ whole genome shotgun (WGS) entry which is preliminary data.</text>
</comment>
<dbReference type="EMBL" id="QHLZ01000001">
    <property type="protein sequence ID" value="PXA69228.1"/>
    <property type="molecule type" value="Genomic_DNA"/>
</dbReference>
<gene>
    <name evidence="1" type="ORF">CVS29_01270</name>
</gene>
<proteinExistence type="predicted"/>
<reference evidence="1 2" key="1">
    <citation type="submission" date="2018-05" db="EMBL/GenBank/DDBJ databases">
        <title>Genetic diversity of glacier-inhabiting Cryobacterium bacteria in China and description of Cryobacterium mengkeensis sp. nov. and Arthrobacter glacialis sp. nov.</title>
        <authorList>
            <person name="Liu Q."/>
            <person name="Xin Y.-H."/>
        </authorList>
    </citation>
    <scope>NUCLEOTIDE SEQUENCE [LARGE SCALE GENOMIC DNA]</scope>
    <source>
        <strain evidence="1 2">GP3</strain>
    </source>
</reference>
<protein>
    <submittedName>
        <fullName evidence="1">Uncharacterized protein</fullName>
    </submittedName>
</protein>
<dbReference type="Proteomes" id="UP000246303">
    <property type="component" value="Unassembled WGS sequence"/>
</dbReference>
<keyword evidence="2" id="KW-1185">Reference proteome</keyword>